<protein>
    <submittedName>
        <fullName evidence="1">Uncharacterized protein</fullName>
    </submittedName>
</protein>
<evidence type="ECO:0000313" key="2">
    <source>
        <dbReference type="Proteomes" id="UP000234323"/>
    </source>
</evidence>
<dbReference type="EMBL" id="LLXI01002155">
    <property type="protein sequence ID" value="PKY56363.1"/>
    <property type="molecule type" value="Genomic_DNA"/>
</dbReference>
<sequence>NTEPDLYEKVKANQIHTCSSKCGGPAAPGHTCKKGFPHPFSSYTYFDTDTQRYIYKCTKPEDQWIVPYHPQTLLIWNAHMNIQYVSSRKLAFYLTKYIAKSE</sequence>
<dbReference type="OrthoDB" id="2445660at2759"/>
<proteinExistence type="predicted"/>
<gene>
    <name evidence="1" type="ORF">RhiirA4_291757</name>
</gene>
<feature type="non-terminal residue" evidence="1">
    <location>
        <position position="102"/>
    </location>
</feature>
<dbReference type="Proteomes" id="UP000234323">
    <property type="component" value="Unassembled WGS sequence"/>
</dbReference>
<evidence type="ECO:0000313" key="1">
    <source>
        <dbReference type="EMBL" id="PKY56363.1"/>
    </source>
</evidence>
<name>A0A2I1HBU9_9GLOM</name>
<feature type="non-terminal residue" evidence="1">
    <location>
        <position position="1"/>
    </location>
</feature>
<comment type="caution">
    <text evidence="1">The sequence shown here is derived from an EMBL/GenBank/DDBJ whole genome shotgun (WGS) entry which is preliminary data.</text>
</comment>
<dbReference type="AlphaFoldDB" id="A0A2I1HBU9"/>
<reference evidence="1 2" key="1">
    <citation type="submission" date="2015-10" db="EMBL/GenBank/DDBJ databases">
        <title>Genome analyses suggest a sexual origin of heterokaryosis in a supposedly ancient asexual fungus.</title>
        <authorList>
            <person name="Ropars J."/>
            <person name="Sedzielewska K."/>
            <person name="Noel J."/>
            <person name="Charron P."/>
            <person name="Farinelli L."/>
            <person name="Marton T."/>
            <person name="Kruger M."/>
            <person name="Pelin A."/>
            <person name="Brachmann A."/>
            <person name="Corradi N."/>
        </authorList>
    </citation>
    <scope>NUCLEOTIDE SEQUENCE [LARGE SCALE GENOMIC DNA]</scope>
    <source>
        <strain evidence="1 2">A4</strain>
    </source>
</reference>
<dbReference type="VEuPathDB" id="FungiDB:RhiirA1_532381"/>
<keyword evidence="2" id="KW-1185">Reference proteome</keyword>
<accession>A0A2I1HBU9</accession>
<organism evidence="1 2">
    <name type="scientific">Rhizophagus irregularis</name>
    <dbReference type="NCBI Taxonomy" id="588596"/>
    <lineage>
        <taxon>Eukaryota</taxon>
        <taxon>Fungi</taxon>
        <taxon>Fungi incertae sedis</taxon>
        <taxon>Mucoromycota</taxon>
        <taxon>Glomeromycotina</taxon>
        <taxon>Glomeromycetes</taxon>
        <taxon>Glomerales</taxon>
        <taxon>Glomeraceae</taxon>
        <taxon>Rhizophagus</taxon>
    </lineage>
</organism>